<accession>A0A6J4V3F0</accession>
<keyword evidence="5 6" id="KW-0472">Membrane</keyword>
<dbReference type="EMBL" id="CADCWP010000083">
    <property type="protein sequence ID" value="CAA9566929.1"/>
    <property type="molecule type" value="Genomic_DNA"/>
</dbReference>
<feature type="transmembrane region" description="Helical" evidence="6">
    <location>
        <begin position="117"/>
        <end position="138"/>
    </location>
</feature>
<feature type="transmembrane region" description="Helical" evidence="6">
    <location>
        <begin position="31"/>
        <end position="53"/>
    </location>
</feature>
<evidence type="ECO:0000256" key="6">
    <source>
        <dbReference type="SAM" id="Phobius"/>
    </source>
</evidence>
<evidence type="ECO:0000256" key="3">
    <source>
        <dbReference type="ARBA" id="ARBA00022692"/>
    </source>
</evidence>
<evidence type="ECO:0000256" key="5">
    <source>
        <dbReference type="ARBA" id="ARBA00023136"/>
    </source>
</evidence>
<keyword evidence="3 6" id="KW-0812">Transmembrane</keyword>
<dbReference type="PROSITE" id="PS50850">
    <property type="entry name" value="MFS"/>
    <property type="match status" value="1"/>
</dbReference>
<dbReference type="GO" id="GO:0022857">
    <property type="term" value="F:transmembrane transporter activity"/>
    <property type="evidence" value="ECO:0007669"/>
    <property type="project" value="InterPro"/>
</dbReference>
<feature type="transmembrane region" description="Helical" evidence="6">
    <location>
        <begin position="383"/>
        <end position="404"/>
    </location>
</feature>
<dbReference type="InterPro" id="IPR020846">
    <property type="entry name" value="MFS_dom"/>
</dbReference>
<keyword evidence="2" id="KW-0813">Transport</keyword>
<dbReference type="GO" id="GO:0016020">
    <property type="term" value="C:membrane"/>
    <property type="evidence" value="ECO:0007669"/>
    <property type="project" value="UniProtKB-SubCell"/>
</dbReference>
<evidence type="ECO:0000256" key="2">
    <source>
        <dbReference type="ARBA" id="ARBA00022448"/>
    </source>
</evidence>
<feature type="transmembrane region" description="Helical" evidence="6">
    <location>
        <begin position="295"/>
        <end position="315"/>
    </location>
</feature>
<dbReference type="SUPFAM" id="SSF103473">
    <property type="entry name" value="MFS general substrate transporter"/>
    <property type="match status" value="1"/>
</dbReference>
<dbReference type="InterPro" id="IPR005829">
    <property type="entry name" value="Sugar_transporter_CS"/>
</dbReference>
<evidence type="ECO:0000259" key="7">
    <source>
        <dbReference type="PROSITE" id="PS50850"/>
    </source>
</evidence>
<dbReference type="AlphaFoldDB" id="A0A6J4V3F0"/>
<evidence type="ECO:0000256" key="4">
    <source>
        <dbReference type="ARBA" id="ARBA00022989"/>
    </source>
</evidence>
<gene>
    <name evidence="8" type="ORF">AVDCRST_MAG86-1149</name>
</gene>
<feature type="domain" description="Major facilitator superfamily (MFS) profile" evidence="7">
    <location>
        <begin position="23"/>
        <end position="438"/>
    </location>
</feature>
<dbReference type="Pfam" id="PF07690">
    <property type="entry name" value="MFS_1"/>
    <property type="match status" value="1"/>
</dbReference>
<dbReference type="InterPro" id="IPR011701">
    <property type="entry name" value="MFS"/>
</dbReference>
<evidence type="ECO:0000313" key="8">
    <source>
        <dbReference type="EMBL" id="CAA9566929.1"/>
    </source>
</evidence>
<sequence length="455" mass="47855">MSQGRRVESVDDAVEAIGLGRFQWRLLGVNGLVWAGDAMEVIGIGFIIPSVIATFGVSGAQAGLVGSLFFAGMLFGAWGFGALGDRVGRRTVFLVTIALNAVFALASAVAPSFGLLLVFRFVNGLAVGGTLPVDYAIMAEYLPKRERGRFLVYLESFWALGTVAVALVAWALVPGLPETGWRWILAVNALPGLLGFWVRLSVLESPRFLLVRGDAAGAKRVLARVAEINGVRLELGDLKAPPAAPRRNTTTALFAPALAPRTLLLAVIWLGLSFGYYGVFTWLRPIFVGQGVAVLGTYWFLILLALAQLPGYALAAYSLERLGRRPTLALFLFASAAASMVFAVSREPAVVVGASLLLSFSLLGAWGALYATTPEAYPTEVRATGMGVMGAVARAGGIVAAQLGGVLLTLSFPLALGLYALSLGVAGGAALLMREDLRGQALSDRVTDAALGRSE</sequence>
<name>A0A6J4V3F0_9DEIN</name>
<evidence type="ECO:0000256" key="1">
    <source>
        <dbReference type="ARBA" id="ARBA00004141"/>
    </source>
</evidence>
<dbReference type="PROSITE" id="PS00217">
    <property type="entry name" value="SUGAR_TRANSPORT_2"/>
    <property type="match status" value="1"/>
</dbReference>
<organism evidence="8">
    <name type="scientific">uncultured Truepera sp</name>
    <dbReference type="NCBI Taxonomy" id="543023"/>
    <lineage>
        <taxon>Bacteria</taxon>
        <taxon>Thermotogati</taxon>
        <taxon>Deinococcota</taxon>
        <taxon>Deinococci</taxon>
        <taxon>Trueperales</taxon>
        <taxon>Trueperaceae</taxon>
        <taxon>Truepera</taxon>
        <taxon>environmental samples</taxon>
    </lineage>
</organism>
<protein>
    <submittedName>
        <fullName evidence="8">Niacin transporter NiaP</fullName>
    </submittedName>
</protein>
<dbReference type="Gene3D" id="1.20.1250.20">
    <property type="entry name" value="MFS general substrate transporter like domains"/>
    <property type="match status" value="1"/>
</dbReference>
<feature type="transmembrane region" description="Helical" evidence="6">
    <location>
        <begin position="59"/>
        <end position="80"/>
    </location>
</feature>
<dbReference type="CDD" id="cd17316">
    <property type="entry name" value="MFS_SV2_like"/>
    <property type="match status" value="1"/>
</dbReference>
<feature type="transmembrane region" description="Helical" evidence="6">
    <location>
        <begin position="410"/>
        <end position="433"/>
    </location>
</feature>
<dbReference type="InterPro" id="IPR036259">
    <property type="entry name" value="MFS_trans_sf"/>
</dbReference>
<comment type="subcellular location">
    <subcellularLocation>
        <location evidence="1">Membrane</location>
        <topology evidence="1">Multi-pass membrane protein</topology>
    </subcellularLocation>
</comment>
<feature type="transmembrane region" description="Helical" evidence="6">
    <location>
        <begin position="327"/>
        <end position="344"/>
    </location>
</feature>
<feature type="transmembrane region" description="Helical" evidence="6">
    <location>
        <begin position="150"/>
        <end position="171"/>
    </location>
</feature>
<reference evidence="8" key="1">
    <citation type="submission" date="2020-02" db="EMBL/GenBank/DDBJ databases">
        <authorList>
            <person name="Meier V. D."/>
        </authorList>
    </citation>
    <scope>NUCLEOTIDE SEQUENCE</scope>
    <source>
        <strain evidence="8">AVDCRST_MAG86</strain>
    </source>
</reference>
<feature type="transmembrane region" description="Helical" evidence="6">
    <location>
        <begin position="183"/>
        <end position="202"/>
    </location>
</feature>
<keyword evidence="4 6" id="KW-1133">Transmembrane helix</keyword>
<dbReference type="PANTHER" id="PTHR23511">
    <property type="entry name" value="SYNAPTIC VESICLE GLYCOPROTEIN 2"/>
    <property type="match status" value="1"/>
</dbReference>
<proteinExistence type="predicted"/>
<feature type="transmembrane region" description="Helical" evidence="6">
    <location>
        <begin position="350"/>
        <end position="371"/>
    </location>
</feature>
<feature type="transmembrane region" description="Helical" evidence="6">
    <location>
        <begin position="92"/>
        <end position="111"/>
    </location>
</feature>
<feature type="transmembrane region" description="Helical" evidence="6">
    <location>
        <begin position="263"/>
        <end position="283"/>
    </location>
</feature>
<dbReference type="PANTHER" id="PTHR23511:SF34">
    <property type="entry name" value="SYNAPTIC VESICLE GLYCOPROTEIN 2"/>
    <property type="match status" value="1"/>
</dbReference>